<dbReference type="AlphaFoldDB" id="A0AAV3QIF5"/>
<accession>A0AAV3QIF5</accession>
<keyword evidence="3" id="KW-1185">Reference proteome</keyword>
<feature type="compositionally biased region" description="Basic and acidic residues" evidence="1">
    <location>
        <begin position="58"/>
        <end position="84"/>
    </location>
</feature>
<evidence type="ECO:0000313" key="2">
    <source>
        <dbReference type="EMBL" id="GAA0161952.1"/>
    </source>
</evidence>
<evidence type="ECO:0000256" key="1">
    <source>
        <dbReference type="SAM" id="MobiDB-lite"/>
    </source>
</evidence>
<reference evidence="2 3" key="1">
    <citation type="submission" date="2024-01" db="EMBL/GenBank/DDBJ databases">
        <title>The complete chloroplast genome sequence of Lithospermum erythrorhizon: insights into the phylogenetic relationship among Boraginaceae species and the maternal lineages of purple gromwells.</title>
        <authorList>
            <person name="Okada T."/>
            <person name="Watanabe K."/>
        </authorList>
    </citation>
    <scope>NUCLEOTIDE SEQUENCE [LARGE SCALE GENOMIC DNA]</scope>
</reference>
<comment type="caution">
    <text evidence="2">The sequence shown here is derived from an EMBL/GenBank/DDBJ whole genome shotgun (WGS) entry which is preliminary data.</text>
</comment>
<dbReference type="EMBL" id="BAABME010004323">
    <property type="protein sequence ID" value="GAA0161952.1"/>
    <property type="molecule type" value="Genomic_DNA"/>
</dbReference>
<sequence length="84" mass="9538">MARYSASAKERDTINCFLAFQDVGAPPRNTNMPDNERRMSGQLAQSESHHPVNLNRYLHGEESLVRDTLSDISQHEHPHPSDPE</sequence>
<dbReference type="Proteomes" id="UP001454036">
    <property type="component" value="Unassembled WGS sequence"/>
</dbReference>
<proteinExistence type="predicted"/>
<name>A0AAV3QIF5_LITER</name>
<protein>
    <submittedName>
        <fullName evidence="2">Uncharacterized protein</fullName>
    </submittedName>
</protein>
<feature type="region of interest" description="Disordered" evidence="1">
    <location>
        <begin position="23"/>
        <end position="84"/>
    </location>
</feature>
<organism evidence="2 3">
    <name type="scientific">Lithospermum erythrorhizon</name>
    <name type="common">Purple gromwell</name>
    <name type="synonym">Lithospermum officinale var. erythrorhizon</name>
    <dbReference type="NCBI Taxonomy" id="34254"/>
    <lineage>
        <taxon>Eukaryota</taxon>
        <taxon>Viridiplantae</taxon>
        <taxon>Streptophyta</taxon>
        <taxon>Embryophyta</taxon>
        <taxon>Tracheophyta</taxon>
        <taxon>Spermatophyta</taxon>
        <taxon>Magnoliopsida</taxon>
        <taxon>eudicotyledons</taxon>
        <taxon>Gunneridae</taxon>
        <taxon>Pentapetalae</taxon>
        <taxon>asterids</taxon>
        <taxon>lamiids</taxon>
        <taxon>Boraginales</taxon>
        <taxon>Boraginaceae</taxon>
        <taxon>Boraginoideae</taxon>
        <taxon>Lithospermeae</taxon>
        <taxon>Lithospermum</taxon>
    </lineage>
</organism>
<gene>
    <name evidence="2" type="ORF">LIER_18151</name>
</gene>
<evidence type="ECO:0000313" key="3">
    <source>
        <dbReference type="Proteomes" id="UP001454036"/>
    </source>
</evidence>